<keyword evidence="4" id="KW-0963">Cytoplasm</keyword>
<evidence type="ECO:0000256" key="11">
    <source>
        <dbReference type="ARBA" id="ARBA00023069"/>
    </source>
</evidence>
<dbReference type="InterPro" id="IPR027417">
    <property type="entry name" value="P-loop_NTPase"/>
</dbReference>
<dbReference type="Gene3D" id="3.40.50.300">
    <property type="entry name" value="P-loop containing nucleotide triphosphate hydrolases"/>
    <property type="match status" value="5"/>
</dbReference>
<dbReference type="SUPFAM" id="SSF52540">
    <property type="entry name" value="P-loop containing nucleoside triphosphate hydrolases"/>
    <property type="match status" value="3"/>
</dbReference>
<keyword evidence="12" id="KW-0505">Motor protein</keyword>
<dbReference type="Gene3D" id="1.20.920.30">
    <property type="match status" value="1"/>
</dbReference>
<dbReference type="GO" id="GO:0030473">
    <property type="term" value="P:nuclear migration along microtubule"/>
    <property type="evidence" value="ECO:0007669"/>
    <property type="project" value="UniProtKB-ARBA"/>
</dbReference>
<keyword evidence="8" id="KW-0067">ATP-binding</keyword>
<evidence type="ECO:0000256" key="5">
    <source>
        <dbReference type="ARBA" id="ARBA00022701"/>
    </source>
</evidence>
<dbReference type="FunFam" id="1.10.8.1220:FF:000001">
    <property type="entry name" value="Dynein axonemal heavy chain 5"/>
    <property type="match status" value="1"/>
</dbReference>
<feature type="compositionally biased region" description="Basic and acidic residues" evidence="16">
    <location>
        <begin position="2393"/>
        <end position="2403"/>
    </location>
</feature>
<keyword evidence="19" id="KW-1185">Reference proteome</keyword>
<dbReference type="Gene3D" id="1.20.58.1120">
    <property type="match status" value="1"/>
</dbReference>
<keyword evidence="10 15" id="KW-0175">Coiled coil</keyword>
<evidence type="ECO:0000256" key="2">
    <source>
        <dbReference type="ARBA" id="ARBA00008887"/>
    </source>
</evidence>
<dbReference type="GO" id="GO:0005938">
    <property type="term" value="C:cell cortex"/>
    <property type="evidence" value="ECO:0007669"/>
    <property type="project" value="UniProtKB-ARBA"/>
</dbReference>
<dbReference type="InterPro" id="IPR013602">
    <property type="entry name" value="Dynein_heavy_linker"/>
</dbReference>
<dbReference type="InterPro" id="IPR042228">
    <property type="entry name" value="Dynein_linker_3"/>
</dbReference>
<evidence type="ECO:0000256" key="16">
    <source>
        <dbReference type="SAM" id="MobiDB-lite"/>
    </source>
</evidence>
<dbReference type="FunFam" id="1.20.920.30:FF:000002">
    <property type="entry name" value="Dynein axonemal heavy chain 3"/>
    <property type="match status" value="1"/>
</dbReference>
<dbReference type="SMART" id="SM00382">
    <property type="entry name" value="AAA"/>
    <property type="match status" value="2"/>
</dbReference>
<feature type="compositionally biased region" description="Acidic residues" evidence="16">
    <location>
        <begin position="4525"/>
        <end position="4543"/>
    </location>
</feature>
<feature type="region of interest" description="Disordered" evidence="16">
    <location>
        <begin position="2389"/>
        <end position="2419"/>
    </location>
</feature>
<dbReference type="GO" id="GO:0000070">
    <property type="term" value="P:mitotic sister chromatid segregation"/>
    <property type="evidence" value="ECO:0007669"/>
    <property type="project" value="UniProtKB-ARBA"/>
</dbReference>
<dbReference type="InterPro" id="IPR035706">
    <property type="entry name" value="AAA_9"/>
</dbReference>
<dbReference type="InterPro" id="IPR041466">
    <property type="entry name" value="Dynein_AAA5_ext"/>
</dbReference>
<keyword evidence="5" id="KW-0493">Microtubule</keyword>
<feature type="compositionally biased region" description="Polar residues" evidence="16">
    <location>
        <begin position="2495"/>
        <end position="2506"/>
    </location>
</feature>
<sequence>MLSHDASRTFLSIVCKNLNFNDPVAAIEEFLSRDSSLHDSLLKGLLGDSGSGSSSDPYGTPFGVAFYKLIVSDRRLFKVPTTYGTTVLQKQKQRSESAQASFTEAGTFTVLGVSDLGGQARRQSTNVDLDRQALQKVPSVRESMISSNEPLVSTASGETEAVTGGVTNPVQPAQFLLVARMYPRECLMAAPLSMFGSGQAIEEGEIMYFYAIRNHLTRSGVEAMLRARQISDSQRAFSLLISTGCLRGSLLECAHRVFSKGRIRVVRVGRNIHILQIVEALYEQINQVLTNLNKPRPISTGPLEEVDHWRYRCKILTAVAEALRTKTARWVINAWSTLNPDAEPYSRGAEIKALMLEAKDNSRFLLLVERHFKNVQFGPSFDSVADTIPAMVQSLRLIWTISRGYNKDERMGPLLQRIAWALCDRVVSVMEISRLFSQSIRTILREVKAAIRMLTLFEDTYLQERQRVEATSQDNRWEFDRKILFGDIHYMKKILTDIFEMAKCANEFYHMFGPELKNITGDSKTLSEVLRLVDQLFTSIKSQDLPCPFLPKNEKIWLKVKGDFEDHASMIDAKAKNFINDYFAHIRGPTSAFDLLEKFKSVKARAAITCLLKDKYRDVLRSFGNELLKVELKFKELRDTPLVAHYLPPIAGSISWTRLILSTVKASILRFINSQPDILDEDEGKAVKARYVSLADELRKYEISRHKSWETEVNAIKVHAIVPPPTWWAGAKGDTGTVLNPPTPPQAQMIRQFFTDPTNTPGTVTRSSSIHLQRNHGSAVSWTSQGERTSFATNPVMQEGCLPVYEVNFDSKLWGVIQEAARIELFNLPLPEIARFIGLRNSYYQNMVLQLQRMVDRYEEIRSQLDPLKVSLMEAGLRTLVNTIDRGVFYLNWDSLVVDEYLEHCDRRLKRAENHIKEIDRCFDILERIGALISRAQMFKEREDGQLVSAKEYMDYAESCRENDMEELANQISTMATSCLGKLEEALFDTNTGRRTEMYPIYQRFEVMILFRLLEMVLRNMWSFVNALGGRQPIFYIDVMLVNSDVVLYPVSADLYKWMTQTLRGCVESCRYFLRWKHGTCEPCPAIRSEGDEMITFNYVHELERCPELREPDAAFNQRVQLLNRNVVDFLKRLARYSILWHQDKQNVVEKWLHAKNQTTRDFEMRIIYLCSRWKNLDRLLGPKRIVFAGAIALRLTSFFLNVTSNLRDWIRIYMRYLYEAAEHHYDTVVKMIQSKRCVLQKRPTSLKEMKELLSVMAEIRGGACEVIDDLLQKVAERMRIIRLYGDSIPETMWNCPLTLRRRWNAILKLCAGMTKNVAPFKAHFAVGIADEIKAFRKRVRTFVENYKVSGPGNESEDLDKGVVSLAQFMAECDILDARRVDLLSSERLLDLPISTYPELKEMRTELQKLKPIYELYIEQKSARQDWACILWRDAKIQDLVASMRDFVARFRQRPRKMRALPAAKMLSNTLKNFQESLLLIQNLKDDAMRDRHWKQLMEKTGISFDMDPQTFTLEGVFAMQLHEFSDVISTVVNNAQREVLIETQLEDIKNTWLEMKFVLTAYTKCNREPCYVLGAVDEPIQCMEDHMMSLQSIGASRFATPFVTIVRQWEKDLTIVSDTLDLWITVQQRWMYLEAIFMGGDVAKQLPQEAKRFESIDKMFRKIMKQTQETQFVMKSCLADHRLETLRMLEQELELCQKALNDYLDGKRNAFPRFYFISDDEVLNILGGKEAQVIQEHIVKAIFLFLHTPTQMFDNIGKLRFSYATHSSDVSVTALISFEGEIMEFKKPVVVFGKVEEWLTAMEAEMQRTNHLITKQAVFYYRYQKSRVDWMFDFQGMVVLAASQIWFTWEVEDVFRSFKTGNRSAMKEYDKKLEEQLNEMVYRIRTNLTRNDMKKLETVLILDVHSKDMVEKFIRDSIMAPDEFGWESQLRFYWVRKLDSLVIRQCSAEFNYGNEYFGLNGRLVITPLTDRIYLTITQALSLYLGGAPAGPAGTGKTETIKDLAKAIGLLCVVTNCGENMDYKSFAKLLSGLCRSGAWGCFDEFNRIEVSVLSVVSSQIKSIQNALQAKAVTFQDLAKKMTALYRLAKEQLSQQYHYDFGLRALRSLLVMAGHMRRTSPSLREDQLLMRALRDSNMPKLIREDVPLFMGLIQDLFPGIEFEPPPMIAELVDATKDVLHHFQYTEVDEQLTEHLTMYPPCFFLKLTFEKIDRTGINTKMYTINPKDRSVNDLYGYLDPATREWLDGLLSFLFRSINQVTEAVERRFLTFDGDVDALWIENMNSVMDDNKLLTLVNGERIRLQPYCSLLFEVSDLQYASPATVSRCGMVYLDPSNLGYMPYWTSWISGVQSNVKQYLEALFNKYVPVIMDYLFEGVLPTSVSRLMNTNIGAVDEGNKDGHDADTGRGGGGGGKDQATSQGGKKFKMVVPLVRMNVIIQLCTLLRSQLDIGSIPGSENSAFDKKQRDPEVETTGEYTKASAFADTTGTSVVTSIASPISALPSNTPGSIGQEPSPSMPSPSPPPGQQPVSATPSLGVTASQGVSRESQEELGLESPDVLESVFIFCLGLAITGTLSAADQRIVDSLIRALASLPQMDEGPEGQVRAGSLPSHHPMLIDYMFNVETFNWVPWKSLVPCYVHDTSVPFTRILVPTVETVKLNWILKEHLKLRAPLLVVGETGTSKTATIESTMHSLDLDTTSTLYLNFSSRTTANDARNMINANVEKRAKGVYGPIPGKTLVVFIDDMNMPKEDEYGTQQPIALLRVIIGRNGMYQQGSDLSWRSLKDMTYLAAIGPAGGGRQSLDPRFVSLFTVYHALPPSDDSAFTIFGSVLLGHLTNGFTRKLMSYVDQFTNLSLRVYKEIRDVLLPTPLKFHYTFNLRELSRLLQGLLQSSSDRFKGPKKFLRLWRHECIRVFRDRVVDEADMAIVNQIILSNMSDIFPDEANYASMDPILFGDYWAAASEEDARLYEDMQDYEVCKAVVEELLFNYRETEGNMDVVLFNDALEHLGAIHRILRLDGGNALLVGVSGSGKKCLACLGAYIANAKTYEIVLRRGYGENEFREDLKKLYSGMSSTKSDYMFLLCEEHIRDESFLELINNMLTTGFVSALFSEDEKDAIQQNIWTEAEARIRAEAMASGALNVPVNKETVWNYFKADCASRLHIVLCMNPTGDALRTRCRDFPGITKCTTIDWYFPWPEQALYAVACSLIDPKFSQVPAAHWEAVVTNVVNIHRSVQTASADFKRQLRRINYVTATNYILFINGFLKLLESEINENIAQQKRLQGGLEKLHETAIQIDQLNVKLAVQKVVLEEKTTSCESLMSEINESTEVATAKKTQAQEKSVELGKQAKVIVAEKVQMVGEALCHVLQSSEISWKAARGLMADANFISMLQQLDVEQIPVKNIQNLKDLIAKRKVTYEDVRSASKAGGGFYKFILAVITFHDVAREVRPKRERVKALEREYNKAKRDLQKLNDEVASLEGMLVSLRRQFASAQMEMENLKKEMDVMRRQLMAAEKLTEGLGSEKERWIQEVASLGREQKCILGNSLIASAFLCYLGPFTTEFRDRLLVRDWLTSVLQDGIPLTDDFRVTQMLGSDVEVALWNSQGLPSDELSIQNAILTTKGPTCPVCIDPQGQASRWIKEMERNTKDESRSIRITTQNDPNFLRTLETAIKLGLPCMIEGVEETLDPALNNIIARNIRSKFTQEKGREVVMMGDREVEYDHGFRLYIVTKLANPHFSATLYSRALVINYTVTLTGLEGQLLSALVKHEHHELEERREALILETSENKRILKELEDRLLLELATQTGNILDNWELIGTLEDTKSKAVDVSKQLAQGAIVAKDVERQRDSFRPAARYTIKRRFVQCSLRNIAFSYFMFQSVRLQRRGAILFFVLSDLSMVGPMYQFSLSSYLSVFLKALKKAMPHSSLPKRLSNIKNALTYATYCYGCMGIFEEHKLLLSFELALRLQQDENLIRPKELAFLVRGNVALVESSFTPPHSWIPENVWRDVVYLAAFLPRRFGKLPKDVLNNGDVWRQWYNAKNPEALRFPGRYAKLLPFVRLCLIRCWRMDRVQSAVTHYVIKVLGKQYVEPPITNLADVLASTTPKIPIVLIVQPGSDPQSQLTSLAQSLDLGHNRIKYLSMGQGQEPHAESLFVQCATRGNWLLLQNCHLLIRFIATLEKLLDDLSKPHPDFRLWITTELVSNFPIGMLQRSYKVVMEPPSGLKQNLIAGLSKLSHEQFVSCAHPNYRACLFTLIFLHSVLQERRRFGKLGWNVSYDFSDSDFLVSLRIVQISLTKSHETKSEISWDTIKYLIGEVMYGGRTIDNYDRRVLTTYMDEYFGDFLFDTFQPFRFYRDEKVEYFIPEEPTGFANYKDLYMEYVGHLPGSHKPEVLGLHPNAAIGYSVRFARNLWSSLLMLLPETEAVGGIPSAQRMSQVASITNPQDNGGEQPGSSTLPDNQTHQLSGRSQPDHSDGLAAGTTSQDGVASSIDMDHAGGTGAASGTSDAMPVDQSSGHAPESVDAGSASEDDEDDNGEGHESDEEMSELGGRRHTSASISTTARSSMLSITEASGGTGGVAGGAATSTGREVMIGRMADSLLNRLPPLFDVDGLRKKHMGTEVSPTIVVLMQELDRFNLILGKINSSLNDLKKALAGKIGMSEELDDISRCLSNGLLPASWRRLVPQTEKSLPDWIQHLLRRADQYKKWKTSQILLNTTFPVGFLTLGLVPPPFSVISCSSNAFELFTAAYIRFRLQMATGKSEPAVMWLSGLHLPQSYLTALIQKACRKHGWALDKCALQTAVTEIAPEEVHTVLMAPELGCHNGCLVRQNPRMLMQEMPVVRLTPIERHRLKLTGTVPVPVYITSLRRNAMGEGFVTVLDLPTTEHPSHWILQGVAILLNTD</sequence>
<dbReference type="InterPro" id="IPR026983">
    <property type="entry name" value="DHC"/>
</dbReference>
<dbReference type="Pfam" id="PF03028">
    <property type="entry name" value="Dynein_heavy"/>
    <property type="match status" value="1"/>
</dbReference>
<evidence type="ECO:0000256" key="7">
    <source>
        <dbReference type="ARBA" id="ARBA00022741"/>
    </source>
</evidence>
<dbReference type="Gene3D" id="1.10.8.1220">
    <property type="match status" value="1"/>
</dbReference>
<dbReference type="GO" id="GO:1902850">
    <property type="term" value="P:microtubule cytoskeleton organization involved in mitosis"/>
    <property type="evidence" value="ECO:0007669"/>
    <property type="project" value="UniProtKB-ARBA"/>
</dbReference>
<feature type="region of interest" description="Disordered" evidence="16">
    <location>
        <begin position="2495"/>
        <end position="2550"/>
    </location>
</feature>
<name>A0A4E0RHS9_FASHE</name>
<evidence type="ECO:0000256" key="10">
    <source>
        <dbReference type="ARBA" id="ARBA00023054"/>
    </source>
</evidence>
<feature type="domain" description="AAA+ ATPase" evidence="17">
    <location>
        <begin position="2667"/>
        <end position="2837"/>
    </location>
</feature>
<keyword evidence="6" id="KW-0677">Repeat</keyword>
<dbReference type="GO" id="GO:0005524">
    <property type="term" value="F:ATP binding"/>
    <property type="evidence" value="ECO:0007669"/>
    <property type="project" value="UniProtKB-KW"/>
</dbReference>
<dbReference type="Pfam" id="PF17852">
    <property type="entry name" value="Dynein_AAA_lid"/>
    <property type="match status" value="1"/>
</dbReference>
<evidence type="ECO:0000256" key="6">
    <source>
        <dbReference type="ARBA" id="ARBA00022737"/>
    </source>
</evidence>
<dbReference type="InterPro" id="IPR043160">
    <property type="entry name" value="Dynein_C_barrel"/>
</dbReference>
<dbReference type="GO" id="GO:0045505">
    <property type="term" value="F:dynein intermediate chain binding"/>
    <property type="evidence" value="ECO:0007669"/>
    <property type="project" value="InterPro"/>
</dbReference>
<evidence type="ECO:0000256" key="3">
    <source>
        <dbReference type="ARBA" id="ARBA00022197"/>
    </source>
</evidence>
<dbReference type="Gene3D" id="1.20.920.20">
    <property type="match status" value="2"/>
</dbReference>
<dbReference type="GO" id="GO:0008569">
    <property type="term" value="F:minus-end-directed microtubule motor activity"/>
    <property type="evidence" value="ECO:0007669"/>
    <property type="project" value="InterPro"/>
</dbReference>
<protein>
    <recommendedName>
        <fullName evidence="3">Dynein heavy chain, cytoplasmic</fullName>
    </recommendedName>
</protein>
<dbReference type="Pfam" id="PF12781">
    <property type="entry name" value="AAA_9"/>
    <property type="match status" value="1"/>
</dbReference>
<dbReference type="InterPro" id="IPR041228">
    <property type="entry name" value="Dynein_C"/>
</dbReference>
<dbReference type="InterPro" id="IPR024743">
    <property type="entry name" value="Dynein_HC_stalk"/>
</dbReference>
<dbReference type="FunFam" id="1.20.58.1120:FF:000008">
    <property type="entry name" value="Dynein heavy chain 10, axonemal"/>
    <property type="match status" value="1"/>
</dbReference>
<keyword evidence="7" id="KW-0547">Nucleotide-binding</keyword>
<dbReference type="Pfam" id="PF12780">
    <property type="entry name" value="AAA_8"/>
    <property type="match status" value="1"/>
</dbReference>
<feature type="compositionally biased region" description="Polar residues" evidence="16">
    <location>
        <begin position="2525"/>
        <end position="2543"/>
    </location>
</feature>
<dbReference type="Gene3D" id="3.20.180.20">
    <property type="entry name" value="Dynein heavy chain, N-terminal domain 2"/>
    <property type="match status" value="1"/>
</dbReference>
<dbReference type="GO" id="GO:0000235">
    <property type="term" value="C:astral microtubule"/>
    <property type="evidence" value="ECO:0007669"/>
    <property type="project" value="UniProtKB-ARBA"/>
</dbReference>
<organism evidence="18 19">
    <name type="scientific">Fasciola hepatica</name>
    <name type="common">Liver fluke</name>
    <dbReference type="NCBI Taxonomy" id="6192"/>
    <lineage>
        <taxon>Eukaryota</taxon>
        <taxon>Metazoa</taxon>
        <taxon>Spiralia</taxon>
        <taxon>Lophotrochozoa</taxon>
        <taxon>Platyhelminthes</taxon>
        <taxon>Trematoda</taxon>
        <taxon>Digenea</taxon>
        <taxon>Plagiorchiida</taxon>
        <taxon>Echinostomata</taxon>
        <taxon>Echinostomatoidea</taxon>
        <taxon>Fasciolidae</taxon>
        <taxon>Fasciola</taxon>
    </lineage>
</organism>
<keyword evidence="14" id="KW-0966">Cell projection</keyword>
<dbReference type="InterPro" id="IPR042219">
    <property type="entry name" value="AAA_lid_11_sf"/>
</dbReference>
<feature type="domain" description="AAA+ ATPase" evidence="17">
    <location>
        <begin position="1983"/>
        <end position="2142"/>
    </location>
</feature>
<dbReference type="Pfam" id="PF17857">
    <property type="entry name" value="AAA_lid_1"/>
    <property type="match status" value="1"/>
</dbReference>
<keyword evidence="11" id="KW-0969">Cilium</keyword>
<dbReference type="GO" id="GO:0051959">
    <property type="term" value="F:dynein light intermediate chain binding"/>
    <property type="evidence" value="ECO:0007669"/>
    <property type="project" value="InterPro"/>
</dbReference>
<dbReference type="InterPro" id="IPR004273">
    <property type="entry name" value="Dynein_heavy_D6_P-loop"/>
</dbReference>
<dbReference type="Gene3D" id="1.20.140.100">
    <property type="entry name" value="Dynein heavy chain, N-terminal domain 2"/>
    <property type="match status" value="1"/>
</dbReference>
<dbReference type="Pfam" id="PF08393">
    <property type="entry name" value="DHC_N2"/>
    <property type="match status" value="1"/>
</dbReference>
<comment type="similarity">
    <text evidence="2">Belongs to the dynein heavy chain family.</text>
</comment>
<evidence type="ECO:0000259" key="17">
    <source>
        <dbReference type="SMART" id="SM00382"/>
    </source>
</evidence>
<dbReference type="PANTHER" id="PTHR22878:SF63">
    <property type="entry name" value="DYNEIN AXONEMAL HEAVY CHAIN 10"/>
    <property type="match status" value="1"/>
</dbReference>
<dbReference type="FunFam" id="3.40.50.300:FF:000049">
    <property type="entry name" value="Dynein, axonemal, heavy chain 5"/>
    <property type="match status" value="1"/>
</dbReference>
<accession>A0A4E0RHS9</accession>
<dbReference type="Pfam" id="PF08385">
    <property type="entry name" value="DHC_N1"/>
    <property type="match status" value="1"/>
</dbReference>
<comment type="caution">
    <text evidence="18">The sequence shown here is derived from an EMBL/GenBank/DDBJ whole genome shotgun (WGS) entry which is preliminary data.</text>
</comment>
<dbReference type="EMBL" id="JXXN02000447">
    <property type="protein sequence ID" value="THD27356.1"/>
    <property type="molecule type" value="Genomic_DNA"/>
</dbReference>
<dbReference type="InterPro" id="IPR041658">
    <property type="entry name" value="AAA_lid_11"/>
</dbReference>
<reference evidence="18" key="1">
    <citation type="submission" date="2019-03" db="EMBL/GenBank/DDBJ databases">
        <title>Improved annotation for the trematode Fasciola hepatica.</title>
        <authorList>
            <person name="Choi Y.-J."/>
            <person name="Martin J."/>
            <person name="Mitreva M."/>
        </authorList>
    </citation>
    <scope>NUCLEOTIDE SEQUENCE [LARGE SCALE GENOMIC DNA]</scope>
</reference>
<dbReference type="Gene3D" id="1.20.1270.280">
    <property type="match status" value="1"/>
</dbReference>
<dbReference type="FunFam" id="1.20.140.100:FF:000001">
    <property type="entry name" value="dynein heavy chain 17, axonemal"/>
    <property type="match status" value="1"/>
</dbReference>
<dbReference type="FunFam" id="3.40.50.300:FF:000996">
    <property type="entry name" value="Cytoplasmic dynein heavy chain"/>
    <property type="match status" value="1"/>
</dbReference>
<dbReference type="Gene3D" id="1.10.472.130">
    <property type="match status" value="1"/>
</dbReference>
<evidence type="ECO:0000256" key="9">
    <source>
        <dbReference type="ARBA" id="ARBA00023017"/>
    </source>
</evidence>
<dbReference type="InterPro" id="IPR003593">
    <property type="entry name" value="AAA+_ATPase"/>
</dbReference>
<evidence type="ECO:0000256" key="4">
    <source>
        <dbReference type="ARBA" id="ARBA00022490"/>
    </source>
</evidence>
<feature type="compositionally biased region" description="Polar residues" evidence="16">
    <location>
        <begin position="4433"/>
        <end position="4466"/>
    </location>
</feature>
<dbReference type="Pfam" id="PF12775">
    <property type="entry name" value="AAA_7"/>
    <property type="match status" value="1"/>
</dbReference>
<evidence type="ECO:0000256" key="14">
    <source>
        <dbReference type="ARBA" id="ARBA00023273"/>
    </source>
</evidence>
<feature type="coiled-coil region" evidence="15">
    <location>
        <begin position="3446"/>
        <end position="3515"/>
    </location>
</feature>
<dbReference type="Gene3D" id="6.10.140.1060">
    <property type="match status" value="1"/>
</dbReference>
<dbReference type="GO" id="GO:0030286">
    <property type="term" value="C:dynein complex"/>
    <property type="evidence" value="ECO:0007669"/>
    <property type="project" value="UniProtKB-KW"/>
</dbReference>
<dbReference type="FunFam" id="1.10.287.2620:FF:000002">
    <property type="entry name" value="Dynein heavy chain 2, axonemal"/>
    <property type="match status" value="1"/>
</dbReference>
<evidence type="ECO:0000256" key="13">
    <source>
        <dbReference type="ARBA" id="ARBA00023212"/>
    </source>
</evidence>
<feature type="compositionally biased region" description="Low complexity" evidence="16">
    <location>
        <begin position="4552"/>
        <end position="4561"/>
    </location>
</feature>
<dbReference type="InterPro" id="IPR013594">
    <property type="entry name" value="Dynein_heavy_tail"/>
</dbReference>
<feature type="region of interest" description="Disordered" evidence="16">
    <location>
        <begin position="2452"/>
        <end position="2476"/>
    </location>
</feature>
<evidence type="ECO:0000313" key="18">
    <source>
        <dbReference type="EMBL" id="THD27356.1"/>
    </source>
</evidence>
<dbReference type="InterPro" id="IPR041589">
    <property type="entry name" value="DNAH3_AAA_lid_1"/>
</dbReference>
<evidence type="ECO:0000256" key="1">
    <source>
        <dbReference type="ARBA" id="ARBA00004430"/>
    </source>
</evidence>
<evidence type="ECO:0000256" key="15">
    <source>
        <dbReference type="SAM" id="Coils"/>
    </source>
</evidence>
<feature type="compositionally biased region" description="Pro residues" evidence="16">
    <location>
        <begin position="2513"/>
        <end position="2524"/>
    </location>
</feature>
<dbReference type="InterPro" id="IPR042222">
    <property type="entry name" value="Dynein_2_N"/>
</dbReference>
<dbReference type="Gene3D" id="1.10.287.2620">
    <property type="match status" value="1"/>
</dbReference>
<feature type="compositionally biased region" description="Basic and acidic residues" evidence="16">
    <location>
        <begin position="2458"/>
        <end position="2467"/>
    </location>
</feature>
<keyword evidence="13" id="KW-0206">Cytoskeleton</keyword>
<proteinExistence type="inferred from homology"/>
<keyword evidence="9" id="KW-0243">Dynein</keyword>
<dbReference type="Proteomes" id="UP000230066">
    <property type="component" value="Unassembled WGS sequence"/>
</dbReference>
<dbReference type="InterPro" id="IPR035699">
    <property type="entry name" value="AAA_6"/>
</dbReference>
<dbReference type="PANTHER" id="PTHR22878">
    <property type="entry name" value="DYNEIN HEAVY CHAIN 6, AXONEMAL-LIKE-RELATED"/>
    <property type="match status" value="1"/>
</dbReference>
<evidence type="ECO:0000256" key="8">
    <source>
        <dbReference type="ARBA" id="ARBA00022840"/>
    </source>
</evidence>
<dbReference type="Pfam" id="PF12777">
    <property type="entry name" value="MT"/>
    <property type="match status" value="1"/>
</dbReference>
<dbReference type="Pfam" id="PF18198">
    <property type="entry name" value="AAA_lid_11"/>
    <property type="match status" value="1"/>
</dbReference>
<feature type="region of interest" description="Disordered" evidence="16">
    <location>
        <begin position="4433"/>
        <end position="4561"/>
    </location>
</feature>
<dbReference type="GO" id="GO:0005930">
    <property type="term" value="C:axoneme"/>
    <property type="evidence" value="ECO:0007669"/>
    <property type="project" value="UniProtKB-SubCell"/>
</dbReference>
<dbReference type="GO" id="GO:0031514">
    <property type="term" value="C:motile cilium"/>
    <property type="evidence" value="ECO:0007669"/>
    <property type="project" value="UniProtKB-ARBA"/>
</dbReference>
<evidence type="ECO:0000256" key="12">
    <source>
        <dbReference type="ARBA" id="ARBA00023175"/>
    </source>
</evidence>
<dbReference type="Pfam" id="PF12774">
    <property type="entry name" value="AAA_6"/>
    <property type="match status" value="1"/>
</dbReference>
<dbReference type="Pfam" id="PF18199">
    <property type="entry name" value="Dynein_C"/>
    <property type="match status" value="2"/>
</dbReference>
<dbReference type="InterPro" id="IPR024317">
    <property type="entry name" value="Dynein_heavy_chain_D4_dom"/>
</dbReference>
<evidence type="ECO:0000313" key="19">
    <source>
        <dbReference type="Proteomes" id="UP000230066"/>
    </source>
</evidence>
<comment type="subcellular location">
    <subcellularLocation>
        <location evidence="1">Cytoplasm</location>
        <location evidence="1">Cytoskeleton</location>
        <location evidence="1">Cilium axoneme</location>
    </subcellularLocation>
</comment>
<dbReference type="Gene3D" id="1.10.8.720">
    <property type="entry name" value="Region D6 of dynein motor"/>
    <property type="match status" value="1"/>
</dbReference>
<dbReference type="Gene3D" id="3.10.490.20">
    <property type="match status" value="1"/>
</dbReference>
<gene>
    <name evidence="18" type="ORF">D915_001887</name>
</gene>
<dbReference type="FunFam" id="3.40.50.300:FF:000320">
    <property type="entry name" value="Dynein, axonemal, heavy chain 5"/>
    <property type="match status" value="1"/>
</dbReference>